<sequence>MAGKLIRRFVSALAMTIMAAPVAAQQWVVGAGWSDYSYARADDSIIGTFEYHAAPFYVGANAEAGWALSGEVTGAGDGFVGGGAYLTYDLGPAWFLEASVMPGAFFEKPPVNDLGSTFEIRSLLGLGYRFGNGSALSLAVSHKSNASTSNFNPGANSIFLRWHWGM</sequence>
<evidence type="ECO:0000313" key="2">
    <source>
        <dbReference type="EMBL" id="SEG07823.1"/>
    </source>
</evidence>
<reference evidence="2 3" key="1">
    <citation type="submission" date="2016-10" db="EMBL/GenBank/DDBJ databases">
        <authorList>
            <person name="de Groot N.N."/>
        </authorList>
    </citation>
    <scope>NUCLEOTIDE SEQUENCE [LARGE SCALE GENOMIC DNA]</scope>
    <source>
        <strain evidence="2 3">DSM 23413</strain>
    </source>
</reference>
<dbReference type="Proteomes" id="UP000236742">
    <property type="component" value="Unassembled WGS sequence"/>
</dbReference>
<evidence type="ECO:0000256" key="1">
    <source>
        <dbReference type="SAM" id="SignalP"/>
    </source>
</evidence>
<name>A0A1H5X863_9RHOB</name>
<keyword evidence="1" id="KW-0732">Signal</keyword>
<gene>
    <name evidence="2" type="ORF">SAMN05421751_11028</name>
</gene>
<dbReference type="RefSeq" id="WP_104008443.1">
    <property type="nucleotide sequence ID" value="NZ_FNVD01000010.1"/>
</dbReference>
<protein>
    <submittedName>
        <fullName evidence="2">Lipid A 3-O-deacylase (PagL)</fullName>
    </submittedName>
</protein>
<proteinExistence type="predicted"/>
<dbReference type="InterPro" id="IPR018550">
    <property type="entry name" value="Lipid-A_deacylase-rel"/>
</dbReference>
<dbReference type="EMBL" id="FNVD01000010">
    <property type="protein sequence ID" value="SEG07823.1"/>
    <property type="molecule type" value="Genomic_DNA"/>
</dbReference>
<evidence type="ECO:0000313" key="3">
    <source>
        <dbReference type="Proteomes" id="UP000236742"/>
    </source>
</evidence>
<feature type="signal peptide" evidence="1">
    <location>
        <begin position="1"/>
        <end position="19"/>
    </location>
</feature>
<dbReference type="Pfam" id="PF09411">
    <property type="entry name" value="PagL"/>
    <property type="match status" value="1"/>
</dbReference>
<dbReference type="AlphaFoldDB" id="A0A1H5X863"/>
<dbReference type="OrthoDB" id="6199047at2"/>
<accession>A0A1H5X863</accession>
<dbReference type="Gene3D" id="2.40.160.20">
    <property type="match status" value="1"/>
</dbReference>
<keyword evidence="3" id="KW-1185">Reference proteome</keyword>
<organism evidence="2 3">
    <name type="scientific">Jhaorihella thermophila</name>
    <dbReference type="NCBI Taxonomy" id="488547"/>
    <lineage>
        <taxon>Bacteria</taxon>
        <taxon>Pseudomonadati</taxon>
        <taxon>Pseudomonadota</taxon>
        <taxon>Alphaproteobacteria</taxon>
        <taxon>Rhodobacterales</taxon>
        <taxon>Paracoccaceae</taxon>
        <taxon>Jhaorihella</taxon>
    </lineage>
</organism>
<feature type="chain" id="PRO_5009289160" evidence="1">
    <location>
        <begin position="20"/>
        <end position="166"/>
    </location>
</feature>